<dbReference type="SUPFAM" id="SSF53335">
    <property type="entry name" value="S-adenosyl-L-methionine-dependent methyltransferases"/>
    <property type="match status" value="1"/>
</dbReference>
<name>A0AAX1UK59_CERSP</name>
<evidence type="ECO:0000313" key="3">
    <source>
        <dbReference type="Proteomes" id="UP000266305"/>
    </source>
</evidence>
<dbReference type="AlphaFoldDB" id="A0AAX1UK59"/>
<evidence type="ECO:0000259" key="1">
    <source>
        <dbReference type="Pfam" id="PF08241"/>
    </source>
</evidence>
<keyword evidence="2" id="KW-0489">Methyltransferase</keyword>
<proteinExistence type="predicted"/>
<dbReference type="InterPro" id="IPR029063">
    <property type="entry name" value="SAM-dependent_MTases_sf"/>
</dbReference>
<comment type="caution">
    <text evidence="2">The sequence shown here is derived from an EMBL/GenBank/DDBJ whole genome shotgun (WGS) entry which is preliminary data.</text>
</comment>
<dbReference type="Gene3D" id="3.40.50.150">
    <property type="entry name" value="Vaccinia Virus protein VP39"/>
    <property type="match status" value="1"/>
</dbReference>
<dbReference type="GO" id="GO:0008757">
    <property type="term" value="F:S-adenosylmethionine-dependent methyltransferase activity"/>
    <property type="evidence" value="ECO:0007669"/>
    <property type="project" value="InterPro"/>
</dbReference>
<dbReference type="InterPro" id="IPR013216">
    <property type="entry name" value="Methyltransf_11"/>
</dbReference>
<dbReference type="RefSeq" id="WP_119000367.1">
    <property type="nucleotide sequence ID" value="NZ_QWGP01000013.1"/>
</dbReference>
<dbReference type="Proteomes" id="UP000266305">
    <property type="component" value="Unassembled WGS sequence"/>
</dbReference>
<keyword evidence="2" id="KW-0808">Transferase</keyword>
<sequence>MTAAVYAHQGFCNACGSPAEFRSQSHWFRDNLFCSVCGSIPRERALATVLERVRPDWRDRRIHESSPADRSISARLARECRSYVASQFFPGEPLGTVVRGFRNENLEAQTFEDGQFDLVVTLDVMEHVNEPDKVFREVFRTLVPGGAYLFSVPTYKERVTSERRARYRPDGGIDHLAEPEYHGNPVSDAGSLVTFHYGYDLPELIHAWAGFDVELFRFHHHHLGLIGEFTEIYLATRPA</sequence>
<reference evidence="2 3" key="1">
    <citation type="submission" date="2018-08" db="EMBL/GenBank/DDBJ databases">
        <title>Draft genome sequence of Rhodobacter sphaeroides FY.</title>
        <authorList>
            <person name="Rayyan A."/>
            <person name="Meyer T.E."/>
            <person name="Kyndt J.A."/>
        </authorList>
    </citation>
    <scope>NUCLEOTIDE SEQUENCE [LARGE SCALE GENOMIC DNA]</scope>
    <source>
        <strain evidence="2 3">FY</strain>
    </source>
</reference>
<dbReference type="EMBL" id="QWGP01000013">
    <property type="protein sequence ID" value="RHZ94228.1"/>
    <property type="molecule type" value="Genomic_DNA"/>
</dbReference>
<dbReference type="Pfam" id="PF08241">
    <property type="entry name" value="Methyltransf_11"/>
    <property type="match status" value="1"/>
</dbReference>
<accession>A0AAX1UK59</accession>
<protein>
    <submittedName>
        <fullName evidence="2">Class I SAM-dependent methyltransferase</fullName>
    </submittedName>
</protein>
<dbReference type="CDD" id="cd02440">
    <property type="entry name" value="AdoMet_MTases"/>
    <property type="match status" value="1"/>
</dbReference>
<dbReference type="GO" id="GO:0032259">
    <property type="term" value="P:methylation"/>
    <property type="evidence" value="ECO:0007669"/>
    <property type="project" value="UniProtKB-KW"/>
</dbReference>
<feature type="domain" description="Methyltransferase type 11" evidence="1">
    <location>
        <begin position="100"/>
        <end position="150"/>
    </location>
</feature>
<evidence type="ECO:0000313" key="2">
    <source>
        <dbReference type="EMBL" id="RHZ94228.1"/>
    </source>
</evidence>
<gene>
    <name evidence="2" type="ORF">D1114_12535</name>
</gene>
<organism evidence="2 3">
    <name type="scientific">Cereibacter sphaeroides</name>
    <name type="common">Rhodobacter sphaeroides</name>
    <dbReference type="NCBI Taxonomy" id="1063"/>
    <lineage>
        <taxon>Bacteria</taxon>
        <taxon>Pseudomonadati</taxon>
        <taxon>Pseudomonadota</taxon>
        <taxon>Alphaproteobacteria</taxon>
        <taxon>Rhodobacterales</taxon>
        <taxon>Paracoccaceae</taxon>
        <taxon>Cereibacter</taxon>
    </lineage>
</organism>